<dbReference type="InterPro" id="IPR017907">
    <property type="entry name" value="Znf_RING_CS"/>
</dbReference>
<comment type="similarity">
    <text evidence="4">Belongs to the RBR family. Ariadne subfamily.</text>
</comment>
<dbReference type="CDD" id="cd22582">
    <property type="entry name" value="BRcat_RBR_unk"/>
    <property type="match status" value="1"/>
</dbReference>
<evidence type="ECO:0000256" key="2">
    <source>
        <dbReference type="ARBA" id="ARBA00001947"/>
    </source>
</evidence>
<dbReference type="Gene3D" id="1.20.120.1750">
    <property type="match status" value="1"/>
</dbReference>
<evidence type="ECO:0000259" key="14">
    <source>
        <dbReference type="PROSITE" id="PS51873"/>
    </source>
</evidence>
<comment type="catalytic activity">
    <reaction evidence="1">
        <text>[E2 ubiquitin-conjugating enzyme]-S-ubiquitinyl-L-cysteine + [acceptor protein]-L-lysine = [E2 ubiquitin-conjugating enzyme]-L-cysteine + [acceptor protein]-N(6)-ubiquitinyl-L-lysine.</text>
        <dbReference type="EC" id="2.3.2.31"/>
    </reaction>
</comment>
<dbReference type="PANTHER" id="PTHR11685">
    <property type="entry name" value="RBR FAMILY RING FINGER AND IBR DOMAIN-CONTAINING"/>
    <property type="match status" value="1"/>
</dbReference>
<keyword evidence="8" id="KW-0677">Repeat</keyword>
<dbReference type="InterPro" id="IPR001841">
    <property type="entry name" value="Znf_RING"/>
</dbReference>
<evidence type="ECO:0000256" key="5">
    <source>
        <dbReference type="ARBA" id="ARBA00012251"/>
    </source>
</evidence>
<evidence type="ECO:0000256" key="12">
    <source>
        <dbReference type="PROSITE-ProRule" id="PRU00175"/>
    </source>
</evidence>
<keyword evidence="6" id="KW-0808">Transferase</keyword>
<keyword evidence="16" id="KW-1185">Reference proteome</keyword>
<dbReference type="InterPro" id="IPR013083">
    <property type="entry name" value="Znf_RING/FYVE/PHD"/>
</dbReference>
<dbReference type="EC" id="2.3.2.31" evidence="5"/>
<comment type="function">
    <text evidence="3">Might act as an E3 ubiquitin-protein ligase, or as part of E3 complex, which accepts ubiquitin from specific E2 ubiquitin-conjugating enzymes and then transfers it to substrates.</text>
</comment>
<dbReference type="InterPro" id="IPR002867">
    <property type="entry name" value="IBR_dom"/>
</dbReference>
<dbReference type="GO" id="GO:0061630">
    <property type="term" value="F:ubiquitin protein ligase activity"/>
    <property type="evidence" value="ECO:0007669"/>
    <property type="project" value="UniProtKB-EC"/>
</dbReference>
<sequence length="258" mass="29176">MAHSSNQDDDLFTCGICYDEKSRTRQQLKLQGCAHSYCSDCVCMYVDAKLQDNMSHIRCPVPGCQGCLDPLRCRPLLAKPVFDRWGDALCEAVIEASDKFYCPFRDCSALLLDDEKAEIQESECPECRRLFCARCRVPWHSDISCQDFQSLNETDRQGEDLELIKFARGKDWKRCPSCRIFVDRISGCDFLSCRCGCAFCYKCGAPAANHICSNCGSPFIPSQTGFGAMEKRQKPLLNPDSCRAVPYQSKWFSLCPLL</sequence>
<protein>
    <recommendedName>
        <fullName evidence="5">RBR-type E3 ubiquitin transferase</fullName>
        <ecNumber evidence="5">2.3.2.31</ecNumber>
    </recommendedName>
</protein>
<keyword evidence="7" id="KW-0479">Metal-binding</keyword>
<evidence type="ECO:0000256" key="10">
    <source>
        <dbReference type="ARBA" id="ARBA00022786"/>
    </source>
</evidence>
<dbReference type="InterPro" id="IPR044066">
    <property type="entry name" value="TRIAD_supradom"/>
</dbReference>
<dbReference type="PROSITE" id="PS00518">
    <property type="entry name" value="ZF_RING_1"/>
    <property type="match status" value="1"/>
</dbReference>
<dbReference type="Gene3D" id="3.30.40.10">
    <property type="entry name" value="Zinc/RING finger domain, C3HC4 (zinc finger)"/>
    <property type="match status" value="1"/>
</dbReference>
<feature type="domain" description="RING-type" evidence="13">
    <location>
        <begin position="14"/>
        <end position="61"/>
    </location>
</feature>
<accession>A0A9P0YHF7</accession>
<evidence type="ECO:0000256" key="7">
    <source>
        <dbReference type="ARBA" id="ARBA00022723"/>
    </source>
</evidence>
<dbReference type="EMBL" id="CAMAPE010000003">
    <property type="protein sequence ID" value="CAH9055564.1"/>
    <property type="molecule type" value="Genomic_DNA"/>
</dbReference>
<evidence type="ECO:0000256" key="4">
    <source>
        <dbReference type="ARBA" id="ARBA00005884"/>
    </source>
</evidence>
<comment type="caution">
    <text evidence="15">The sequence shown here is derived from an EMBL/GenBank/DDBJ whole genome shotgun (WGS) entry which is preliminary data.</text>
</comment>
<feature type="domain" description="RING-type" evidence="14">
    <location>
        <begin position="10"/>
        <end position="223"/>
    </location>
</feature>
<dbReference type="GO" id="GO:0008270">
    <property type="term" value="F:zinc ion binding"/>
    <property type="evidence" value="ECO:0007669"/>
    <property type="project" value="UniProtKB-KW"/>
</dbReference>
<dbReference type="Proteomes" id="UP001152484">
    <property type="component" value="Unassembled WGS sequence"/>
</dbReference>
<evidence type="ECO:0000259" key="13">
    <source>
        <dbReference type="PROSITE" id="PS50089"/>
    </source>
</evidence>
<dbReference type="CDD" id="cd22584">
    <property type="entry name" value="Rcat_RBR_unk"/>
    <property type="match status" value="1"/>
</dbReference>
<evidence type="ECO:0000256" key="1">
    <source>
        <dbReference type="ARBA" id="ARBA00001798"/>
    </source>
</evidence>
<dbReference type="FunFam" id="3.30.40.10:FF:000230">
    <property type="entry name" value="RBR-type E3 ubiquitin transferase"/>
    <property type="match status" value="1"/>
</dbReference>
<dbReference type="GO" id="GO:0016567">
    <property type="term" value="P:protein ubiquitination"/>
    <property type="evidence" value="ECO:0007669"/>
    <property type="project" value="InterPro"/>
</dbReference>
<comment type="cofactor">
    <cofactor evidence="2">
        <name>Zn(2+)</name>
        <dbReference type="ChEBI" id="CHEBI:29105"/>
    </cofactor>
</comment>
<dbReference type="Pfam" id="PF01485">
    <property type="entry name" value="IBR"/>
    <property type="match status" value="1"/>
</dbReference>
<gene>
    <name evidence="15" type="ORF">CEURO_LOCUS827</name>
</gene>
<evidence type="ECO:0000256" key="9">
    <source>
        <dbReference type="ARBA" id="ARBA00022771"/>
    </source>
</evidence>
<dbReference type="SUPFAM" id="SSF57850">
    <property type="entry name" value="RING/U-box"/>
    <property type="match status" value="3"/>
</dbReference>
<evidence type="ECO:0000313" key="15">
    <source>
        <dbReference type="EMBL" id="CAH9055564.1"/>
    </source>
</evidence>
<dbReference type="PROSITE" id="PS51873">
    <property type="entry name" value="TRIAD"/>
    <property type="match status" value="1"/>
</dbReference>
<dbReference type="OrthoDB" id="10009520at2759"/>
<proteinExistence type="inferred from homology"/>
<evidence type="ECO:0000256" key="11">
    <source>
        <dbReference type="ARBA" id="ARBA00022833"/>
    </source>
</evidence>
<reference evidence="15" key="1">
    <citation type="submission" date="2022-07" db="EMBL/GenBank/DDBJ databases">
        <authorList>
            <person name="Macas J."/>
            <person name="Novak P."/>
            <person name="Neumann P."/>
        </authorList>
    </citation>
    <scope>NUCLEOTIDE SEQUENCE</scope>
</reference>
<organism evidence="15 16">
    <name type="scientific">Cuscuta europaea</name>
    <name type="common">European dodder</name>
    <dbReference type="NCBI Taxonomy" id="41803"/>
    <lineage>
        <taxon>Eukaryota</taxon>
        <taxon>Viridiplantae</taxon>
        <taxon>Streptophyta</taxon>
        <taxon>Embryophyta</taxon>
        <taxon>Tracheophyta</taxon>
        <taxon>Spermatophyta</taxon>
        <taxon>Magnoliopsida</taxon>
        <taxon>eudicotyledons</taxon>
        <taxon>Gunneridae</taxon>
        <taxon>Pentapetalae</taxon>
        <taxon>asterids</taxon>
        <taxon>lamiids</taxon>
        <taxon>Solanales</taxon>
        <taxon>Convolvulaceae</taxon>
        <taxon>Cuscuteae</taxon>
        <taxon>Cuscuta</taxon>
        <taxon>Cuscuta subgen. Cuscuta</taxon>
    </lineage>
</organism>
<dbReference type="PROSITE" id="PS50089">
    <property type="entry name" value="ZF_RING_2"/>
    <property type="match status" value="1"/>
</dbReference>
<dbReference type="InterPro" id="IPR031127">
    <property type="entry name" value="E3_UB_ligase_RBR"/>
</dbReference>
<evidence type="ECO:0000256" key="6">
    <source>
        <dbReference type="ARBA" id="ARBA00022679"/>
    </source>
</evidence>
<evidence type="ECO:0000313" key="16">
    <source>
        <dbReference type="Proteomes" id="UP001152484"/>
    </source>
</evidence>
<keyword evidence="11" id="KW-0862">Zinc</keyword>
<name>A0A9P0YHF7_CUSEU</name>
<dbReference type="SMART" id="SM00647">
    <property type="entry name" value="IBR"/>
    <property type="match status" value="2"/>
</dbReference>
<evidence type="ECO:0000256" key="8">
    <source>
        <dbReference type="ARBA" id="ARBA00022737"/>
    </source>
</evidence>
<dbReference type="AlphaFoldDB" id="A0A9P0YHF7"/>
<keyword evidence="10" id="KW-0833">Ubl conjugation pathway</keyword>
<evidence type="ECO:0000256" key="3">
    <source>
        <dbReference type="ARBA" id="ARBA00003976"/>
    </source>
</evidence>
<keyword evidence="9 12" id="KW-0863">Zinc-finger</keyword>